<accession>A0A7W2EMU1</accession>
<sequence length="158" mass="17086">MKNLWRVLAALCAVLLMQASALAANTGGGADEAVALVKRAVAYIKANGTEKAYAEFSNPKGQFVEGDLYIFVYDLNGVSLAIGNGNSARMVGKNLMDMRDAEGNYLIKGLVNVAKTKGQGWFDYKWPNPVSKAVEQKSSYVERLNDTLVGCGIYKPVK</sequence>
<evidence type="ECO:0000313" key="9">
    <source>
        <dbReference type="Proteomes" id="UP000566711"/>
    </source>
</evidence>
<dbReference type="EMBL" id="JACEZS010000041">
    <property type="protein sequence ID" value="MBA5608757.1"/>
    <property type="molecule type" value="Genomic_DNA"/>
</dbReference>
<comment type="caution">
    <text evidence="8">The sequence shown here is derived from an EMBL/GenBank/DDBJ whole genome shotgun (WGS) entry which is preliminary data.</text>
</comment>
<dbReference type="Pfam" id="PF17200">
    <property type="entry name" value="sCache_2"/>
    <property type="match status" value="1"/>
</dbReference>
<evidence type="ECO:0000256" key="4">
    <source>
        <dbReference type="ARBA" id="ARBA00022989"/>
    </source>
</evidence>
<dbReference type="AlphaFoldDB" id="A0A7W2EMU1"/>
<protein>
    <submittedName>
        <fullName evidence="8">Cache domain-containing protein</fullName>
    </submittedName>
</protein>
<gene>
    <name evidence="8" type="ORF">H3H36_25775</name>
</gene>
<dbReference type="SMART" id="SM01049">
    <property type="entry name" value="Cache_2"/>
    <property type="match status" value="1"/>
</dbReference>
<evidence type="ECO:0000256" key="2">
    <source>
        <dbReference type="ARBA" id="ARBA00022475"/>
    </source>
</evidence>
<keyword evidence="3" id="KW-0812">Transmembrane</keyword>
<evidence type="ECO:0000313" key="8">
    <source>
        <dbReference type="EMBL" id="MBA5608757.1"/>
    </source>
</evidence>
<dbReference type="RefSeq" id="WP_182220890.1">
    <property type="nucleotide sequence ID" value="NZ_JACEZS010000041.1"/>
</dbReference>
<dbReference type="GO" id="GO:0005886">
    <property type="term" value="C:plasma membrane"/>
    <property type="evidence" value="ECO:0007669"/>
    <property type="project" value="UniProtKB-SubCell"/>
</dbReference>
<name>A0A7W2EMU1_9BURK</name>
<comment type="subcellular location">
    <subcellularLocation>
        <location evidence="1">Cell membrane</location>
        <topology evidence="1">Multi-pass membrane protein</topology>
    </subcellularLocation>
</comment>
<keyword evidence="9" id="KW-1185">Reference proteome</keyword>
<dbReference type="Gene3D" id="3.30.450.20">
    <property type="entry name" value="PAS domain"/>
    <property type="match status" value="1"/>
</dbReference>
<keyword evidence="5" id="KW-0472">Membrane</keyword>
<evidence type="ECO:0000256" key="3">
    <source>
        <dbReference type="ARBA" id="ARBA00022692"/>
    </source>
</evidence>
<evidence type="ECO:0000256" key="5">
    <source>
        <dbReference type="ARBA" id="ARBA00023136"/>
    </source>
</evidence>
<keyword evidence="2" id="KW-1003">Cell membrane</keyword>
<proteinExistence type="predicted"/>
<dbReference type="Proteomes" id="UP000566711">
    <property type="component" value="Unassembled WGS sequence"/>
</dbReference>
<reference evidence="8 9" key="1">
    <citation type="submission" date="2020-07" db="EMBL/GenBank/DDBJ databases">
        <title>Novel species isolated from subtropical streams in China.</title>
        <authorList>
            <person name="Lu H."/>
        </authorList>
    </citation>
    <scope>NUCLEOTIDE SEQUENCE [LARGE SCALE GENOMIC DNA]</scope>
    <source>
        <strain evidence="8 9">FT3S</strain>
    </source>
</reference>
<keyword evidence="4" id="KW-1133">Transmembrane helix</keyword>
<keyword evidence="6" id="KW-0732">Signal</keyword>
<evidence type="ECO:0000259" key="7">
    <source>
        <dbReference type="SMART" id="SM01049"/>
    </source>
</evidence>
<feature type="domain" description="Single Cache" evidence="7">
    <location>
        <begin position="22"/>
        <end position="108"/>
    </location>
</feature>
<organism evidence="8 9">
    <name type="scientific">Rugamonas fusca</name>
    <dbReference type="NCBI Taxonomy" id="2758568"/>
    <lineage>
        <taxon>Bacteria</taxon>
        <taxon>Pseudomonadati</taxon>
        <taxon>Pseudomonadota</taxon>
        <taxon>Betaproteobacteria</taxon>
        <taxon>Burkholderiales</taxon>
        <taxon>Oxalobacteraceae</taxon>
        <taxon>Telluria group</taxon>
        <taxon>Rugamonas</taxon>
    </lineage>
</organism>
<feature type="chain" id="PRO_5031011958" evidence="6">
    <location>
        <begin position="24"/>
        <end position="158"/>
    </location>
</feature>
<dbReference type="InterPro" id="IPR033480">
    <property type="entry name" value="sCache_2"/>
</dbReference>
<evidence type="ECO:0000256" key="1">
    <source>
        <dbReference type="ARBA" id="ARBA00004651"/>
    </source>
</evidence>
<feature type="signal peptide" evidence="6">
    <location>
        <begin position="1"/>
        <end position="23"/>
    </location>
</feature>
<evidence type="ECO:0000256" key="6">
    <source>
        <dbReference type="SAM" id="SignalP"/>
    </source>
</evidence>